<evidence type="ECO:0000256" key="3">
    <source>
        <dbReference type="ARBA" id="ARBA00022490"/>
    </source>
</evidence>
<gene>
    <name evidence="4" type="primary">yejK</name>
    <name evidence="4" type="ORF">GCM10023116_41520</name>
</gene>
<evidence type="ECO:0000256" key="2">
    <source>
        <dbReference type="ARBA" id="ARBA00009035"/>
    </source>
</evidence>
<comment type="similarity">
    <text evidence="2">Belongs to the YejK family.</text>
</comment>
<evidence type="ECO:0000256" key="1">
    <source>
        <dbReference type="ARBA" id="ARBA00004453"/>
    </source>
</evidence>
<dbReference type="RefSeq" id="WP_345198326.1">
    <property type="nucleotide sequence ID" value="NZ_BAABFL010000464.1"/>
</dbReference>
<dbReference type="Pfam" id="PF04245">
    <property type="entry name" value="NA37"/>
    <property type="match status" value="1"/>
</dbReference>
<dbReference type="InterPro" id="IPR007358">
    <property type="entry name" value="Nucleoid_associated_NdpA"/>
</dbReference>
<dbReference type="EMBL" id="BAABFL010000464">
    <property type="protein sequence ID" value="GAA4651868.1"/>
    <property type="molecule type" value="Genomic_DNA"/>
</dbReference>
<keyword evidence="3" id="KW-0963">Cytoplasm</keyword>
<organism evidence="4 5">
    <name type="scientific">Kistimonas scapharcae</name>
    <dbReference type="NCBI Taxonomy" id="1036133"/>
    <lineage>
        <taxon>Bacteria</taxon>
        <taxon>Pseudomonadati</taxon>
        <taxon>Pseudomonadota</taxon>
        <taxon>Gammaproteobacteria</taxon>
        <taxon>Oceanospirillales</taxon>
        <taxon>Endozoicomonadaceae</taxon>
        <taxon>Kistimonas</taxon>
    </lineage>
</organism>
<dbReference type="PANTHER" id="PTHR38772:SF1">
    <property type="entry name" value="NUCLEOID-ASSOCIATED PROTEIN YEJK"/>
    <property type="match status" value="1"/>
</dbReference>
<evidence type="ECO:0000313" key="4">
    <source>
        <dbReference type="EMBL" id="GAA4651868.1"/>
    </source>
</evidence>
<proteinExistence type="inferred from homology"/>
<comment type="subcellular location">
    <subcellularLocation>
        <location evidence="1">Cytoplasm</location>
        <location evidence="1">Nucleoid</location>
    </subcellularLocation>
</comment>
<dbReference type="Proteomes" id="UP001500604">
    <property type="component" value="Unassembled WGS sequence"/>
</dbReference>
<keyword evidence="5" id="KW-1185">Reference proteome</keyword>
<evidence type="ECO:0000313" key="5">
    <source>
        <dbReference type="Proteomes" id="UP001500604"/>
    </source>
</evidence>
<comment type="caution">
    <text evidence="4">The sequence shown here is derived from an EMBL/GenBank/DDBJ whole genome shotgun (WGS) entry which is preliminary data.</text>
</comment>
<name>A0ABP8V6I1_9GAMM</name>
<accession>A0ABP8V6I1</accession>
<dbReference type="PANTHER" id="PTHR38772">
    <property type="match status" value="1"/>
</dbReference>
<sequence length="332" mass="37055">MAISNIIVHHLERNPDADSSTVHPRSTPLPVTPATEGLLQDLLQSYNQKSDKAHGCFPESDGESGLQDWLKAYLDEQLPFVDFSLKTTESLKETLDAAGMFPGGFVLIAHYRSGLTQYLLITLISPASSVTVTDQLDIIDTAYLDMGRLNLAARINITEWQNNPQAQRYISWIKPRGGRRLSDCFRDFLGGTETANTKKDTDTLMNAVEAYCDTSETPAEQGGVKKRVYEYCNEQLQSSEAISLNELSAFLNEAEPDNFARFVNTRDYDVAPEITPSKSQLKRLVRYSGRAKGFNIAFEAELLGSRIIYNRETDTLTIQGIPDNLKSQLEKA</sequence>
<dbReference type="NCBIfam" id="NF001557">
    <property type="entry name" value="PRK00378.1"/>
    <property type="match status" value="1"/>
</dbReference>
<protein>
    <submittedName>
        <fullName evidence="4">Nucleoid-associated protein YejK</fullName>
    </submittedName>
</protein>
<reference evidence="5" key="1">
    <citation type="journal article" date="2019" name="Int. J. Syst. Evol. Microbiol.">
        <title>The Global Catalogue of Microorganisms (GCM) 10K type strain sequencing project: providing services to taxonomists for standard genome sequencing and annotation.</title>
        <authorList>
            <consortium name="The Broad Institute Genomics Platform"/>
            <consortium name="The Broad Institute Genome Sequencing Center for Infectious Disease"/>
            <person name="Wu L."/>
            <person name="Ma J."/>
        </authorList>
    </citation>
    <scope>NUCLEOTIDE SEQUENCE [LARGE SCALE GENOMIC DNA]</scope>
    <source>
        <strain evidence="5">JCM 17805</strain>
    </source>
</reference>